<evidence type="ECO:0000256" key="11">
    <source>
        <dbReference type="ARBA" id="ARBA00023154"/>
    </source>
</evidence>
<dbReference type="PANTHER" id="PTHR11133:SF23">
    <property type="entry name" value="SACCHAROPINE DEHYDROGENASE [NAD(+), L-LYSINE-FORMING]"/>
    <property type="match status" value="1"/>
</dbReference>
<dbReference type="FunFam" id="3.40.50.720:FF:000423">
    <property type="entry name" value="Saccharopine dehydrogenase [NAD(+), L-lysine-forming]"/>
    <property type="match status" value="1"/>
</dbReference>
<evidence type="ECO:0000256" key="18">
    <source>
        <dbReference type="PIRSR" id="PIRSR018250-4"/>
    </source>
</evidence>
<evidence type="ECO:0000256" key="5">
    <source>
        <dbReference type="ARBA" id="ARBA00012847"/>
    </source>
</evidence>
<feature type="active site" description="Proton donor" evidence="16">
    <location>
        <position position="95"/>
    </location>
</feature>
<comment type="caution">
    <text evidence="21">The sequence shown here is derived from an EMBL/GenBank/DDBJ whole genome shotgun (WGS) entry which is preliminary data.</text>
</comment>
<comment type="similarity">
    <text evidence="3 15">Belongs to the AlaDH/PNT family.</text>
</comment>
<dbReference type="SUPFAM" id="SSF51735">
    <property type="entry name" value="NAD(P)-binding Rossmann-fold domains"/>
    <property type="match status" value="1"/>
</dbReference>
<evidence type="ECO:0000256" key="9">
    <source>
        <dbReference type="ARBA" id="ARBA00023027"/>
    </source>
</evidence>
<evidence type="ECO:0000313" key="22">
    <source>
        <dbReference type="Proteomes" id="UP001306508"/>
    </source>
</evidence>
<feature type="binding site" evidence="17">
    <location>
        <position position="230"/>
    </location>
    <ligand>
        <name>NAD(+)</name>
        <dbReference type="ChEBI" id="CHEBI:57540"/>
    </ligand>
</feature>
<protein>
    <recommendedName>
        <fullName evidence="6 15">Saccharopine dehydrogenase [NAD(+), L-lysine-forming]</fullName>
        <shortName evidence="15">SDH</shortName>
        <ecNumber evidence="5 15">1.5.1.7</ecNumber>
    </recommendedName>
    <alternativeName>
        <fullName evidence="13 15">Lysine--2-oxoglutarate reductase</fullName>
    </alternativeName>
</protein>
<evidence type="ECO:0000256" key="17">
    <source>
        <dbReference type="PIRSR" id="PIRSR018250-3"/>
    </source>
</evidence>
<name>A0AAN7WJG8_9SACH</name>
<evidence type="ECO:0000256" key="8">
    <source>
        <dbReference type="ARBA" id="ARBA00023002"/>
    </source>
</evidence>
<keyword evidence="9 15" id="KW-0520">NAD</keyword>
<keyword evidence="12" id="KW-1015">Disulfide bond</keyword>
<dbReference type="Proteomes" id="UP001306508">
    <property type="component" value="Unassembled WGS sequence"/>
</dbReference>
<evidence type="ECO:0000256" key="2">
    <source>
        <dbReference type="ARBA" id="ARBA00004884"/>
    </source>
</evidence>
<dbReference type="AlphaFoldDB" id="A0AAN7WJG8"/>
<dbReference type="InterPro" id="IPR051168">
    <property type="entry name" value="AASS"/>
</dbReference>
<comment type="subunit">
    <text evidence="4">Monomer.</text>
</comment>
<evidence type="ECO:0000256" key="12">
    <source>
        <dbReference type="ARBA" id="ARBA00023157"/>
    </source>
</evidence>
<evidence type="ECO:0000259" key="19">
    <source>
        <dbReference type="SMART" id="SM01002"/>
    </source>
</evidence>
<dbReference type="EC" id="1.5.1.7" evidence="5 15"/>
<feature type="domain" description="Alanine dehydrogenase/pyridine nucleotide transhydrogenase N-terminal" evidence="20">
    <location>
        <begin position="6"/>
        <end position="141"/>
    </location>
</feature>
<feature type="binding site" evidence="17">
    <location>
        <position position="250"/>
    </location>
    <ligand>
        <name>NAD(+)</name>
        <dbReference type="ChEBI" id="CHEBI:57540"/>
    </ligand>
</feature>
<evidence type="ECO:0000313" key="21">
    <source>
        <dbReference type="EMBL" id="KAK5782093.1"/>
    </source>
</evidence>
<evidence type="ECO:0000256" key="1">
    <source>
        <dbReference type="ARBA" id="ARBA00004275"/>
    </source>
</evidence>
<feature type="binding site" evidence="17">
    <location>
        <position position="129"/>
    </location>
    <ligand>
        <name>NAD(+)</name>
        <dbReference type="ChEBI" id="CHEBI:57540"/>
    </ligand>
</feature>
<evidence type="ECO:0000256" key="14">
    <source>
        <dbReference type="ARBA" id="ARBA00047860"/>
    </source>
</evidence>
<dbReference type="GO" id="GO:0005777">
    <property type="term" value="C:peroxisome"/>
    <property type="evidence" value="ECO:0007669"/>
    <property type="project" value="UniProtKB-SubCell"/>
</dbReference>
<dbReference type="SMART" id="SM01003">
    <property type="entry name" value="AlaDh_PNT_N"/>
    <property type="match status" value="1"/>
</dbReference>
<evidence type="ECO:0000256" key="16">
    <source>
        <dbReference type="PIRSR" id="PIRSR018250-1"/>
    </source>
</evidence>
<feature type="binding site" evidence="17">
    <location>
        <position position="226"/>
    </location>
    <ligand>
        <name>NAD(+)</name>
        <dbReference type="ChEBI" id="CHEBI:57540"/>
    </ligand>
</feature>
<keyword evidence="10" id="KW-0576">Peroxisome</keyword>
<feature type="binding site" evidence="17">
    <location>
        <begin position="202"/>
        <end position="203"/>
    </location>
    <ligand>
        <name>NAD(+)</name>
        <dbReference type="ChEBI" id="CHEBI:57540"/>
    </ligand>
</feature>
<evidence type="ECO:0000256" key="10">
    <source>
        <dbReference type="ARBA" id="ARBA00023140"/>
    </source>
</evidence>
<keyword evidence="11 15" id="KW-0457">Lysine biosynthesis</keyword>
<reference evidence="22" key="1">
    <citation type="submission" date="2023-07" db="EMBL/GenBank/DDBJ databases">
        <title>A draft genome of Kazachstania heterogenica Y-27499.</title>
        <authorList>
            <person name="Donic C."/>
            <person name="Kralova J.S."/>
            <person name="Fidel L."/>
            <person name="Ben-Dor S."/>
            <person name="Jung S."/>
        </authorList>
    </citation>
    <scope>NUCLEOTIDE SEQUENCE [LARGE SCALE GENOMIC DNA]</scope>
    <source>
        <strain evidence="22">Y27499</strain>
    </source>
</reference>
<dbReference type="FunFam" id="3.40.50.720:FF:000217">
    <property type="entry name" value="Saccharopine dehydrogenase [NAD(+), L-lysine-forming]"/>
    <property type="match status" value="1"/>
</dbReference>
<organism evidence="21 22">
    <name type="scientific">Arxiozyma heterogenica</name>
    <dbReference type="NCBI Taxonomy" id="278026"/>
    <lineage>
        <taxon>Eukaryota</taxon>
        <taxon>Fungi</taxon>
        <taxon>Dikarya</taxon>
        <taxon>Ascomycota</taxon>
        <taxon>Saccharomycotina</taxon>
        <taxon>Saccharomycetes</taxon>
        <taxon>Saccharomycetales</taxon>
        <taxon>Saccharomycetaceae</taxon>
        <taxon>Arxiozyma</taxon>
    </lineage>
</organism>
<evidence type="ECO:0000256" key="3">
    <source>
        <dbReference type="ARBA" id="ARBA00005689"/>
    </source>
</evidence>
<dbReference type="InterPro" id="IPR036291">
    <property type="entry name" value="NAD(P)-bd_dom_sf"/>
</dbReference>
<feature type="active site" description="Proton acceptor" evidence="16">
    <location>
        <position position="76"/>
    </location>
</feature>
<feature type="domain" description="Alanine dehydrogenase/pyridine nucleotide transhydrogenase NAD(H)-binding" evidence="19">
    <location>
        <begin position="182"/>
        <end position="316"/>
    </location>
</feature>
<dbReference type="InterPro" id="IPR007886">
    <property type="entry name" value="AlaDH/PNT_N"/>
</dbReference>
<keyword evidence="7 15" id="KW-0028">Amino-acid biosynthesis</keyword>
<evidence type="ECO:0000256" key="4">
    <source>
        <dbReference type="ARBA" id="ARBA00011245"/>
    </source>
</evidence>
<proteinExistence type="inferred from homology"/>
<gene>
    <name evidence="21" type="ORF">RI543_000415</name>
</gene>
<comment type="subcellular location">
    <subcellularLocation>
        <location evidence="1">Peroxisome</location>
    </subcellularLocation>
</comment>
<keyword evidence="22" id="KW-1185">Reference proteome</keyword>
<sequence>MTVTLHLRGETKPLEARAALTPTTVKALIAKGFKIYVEESPQSIFDIDEYRKAGATIVPFGSWISAPRDRIIIGLKEMPEEDKFPLVHEHIQFAHCYKDQAGWQDVLRRFINGNGTLYDLEFLENDQGRRVAAFGFYAGFAGAALGLRDWAFKQTHSDNEDLGGVTPYPNEKALIKDVKVDLQKAYKVGAKPPTVLIIGAKGRCGSGAIDLLHKAGIPDKNILKWDIKETARGGPFKEIAQADIFINCIYLSKPIPPFINFDLLNRSDRRLRTVVDISADTTNPHNPIPIYDIATVFNKPTVRVPTTIGPKLSVISIDHLPSLLPREASEFFARDLLPSLEQLPNRHIAPVWVKAERLFERHCARVSRSSKL</sequence>
<comment type="catalytic activity">
    <reaction evidence="14 15">
        <text>L-saccharopine + NAD(+) + H2O = L-lysine + 2-oxoglutarate + NADH + H(+)</text>
        <dbReference type="Rhea" id="RHEA:12440"/>
        <dbReference type="ChEBI" id="CHEBI:15377"/>
        <dbReference type="ChEBI" id="CHEBI:15378"/>
        <dbReference type="ChEBI" id="CHEBI:16810"/>
        <dbReference type="ChEBI" id="CHEBI:32551"/>
        <dbReference type="ChEBI" id="CHEBI:57540"/>
        <dbReference type="ChEBI" id="CHEBI:57945"/>
        <dbReference type="ChEBI" id="CHEBI:57951"/>
        <dbReference type="EC" id="1.5.1.7"/>
    </reaction>
</comment>
<dbReference type="PANTHER" id="PTHR11133">
    <property type="entry name" value="SACCHAROPINE DEHYDROGENASE"/>
    <property type="match status" value="1"/>
</dbReference>
<evidence type="ECO:0000256" key="7">
    <source>
        <dbReference type="ARBA" id="ARBA00022605"/>
    </source>
</evidence>
<evidence type="ECO:0000259" key="20">
    <source>
        <dbReference type="SMART" id="SM01003"/>
    </source>
</evidence>
<dbReference type="Pfam" id="PF05222">
    <property type="entry name" value="AlaDh_PNT_N"/>
    <property type="match status" value="1"/>
</dbReference>
<dbReference type="Gene3D" id="3.40.50.720">
    <property type="entry name" value="NAD(P)-binding Rossmann-like Domain"/>
    <property type="match status" value="2"/>
</dbReference>
<dbReference type="PIRSF" id="PIRSF018250">
    <property type="entry name" value="Saccharopine_DH_Lys"/>
    <property type="match status" value="1"/>
</dbReference>
<dbReference type="GO" id="GO:0004754">
    <property type="term" value="F:saccharopine dehydrogenase (NAD+, L-lysine-forming) activity"/>
    <property type="evidence" value="ECO:0007669"/>
    <property type="project" value="UniProtKB-EC"/>
</dbReference>
<dbReference type="InterPro" id="IPR007698">
    <property type="entry name" value="AlaDH/PNT_NAD(H)-bd"/>
</dbReference>
<evidence type="ECO:0000256" key="6">
    <source>
        <dbReference type="ARBA" id="ARBA00021221"/>
    </source>
</evidence>
<dbReference type="SMART" id="SM01002">
    <property type="entry name" value="AlaDh_PNT_C"/>
    <property type="match status" value="1"/>
</dbReference>
<dbReference type="CDD" id="cd12188">
    <property type="entry name" value="SDH"/>
    <property type="match status" value="1"/>
</dbReference>
<comment type="pathway">
    <text evidence="2 15">Amino-acid biosynthesis; L-lysine biosynthesis via AAA pathway; L-lysine from L-alpha-aminoadipate (fungal route): step 3/3.</text>
</comment>
<evidence type="ECO:0000256" key="15">
    <source>
        <dbReference type="PIRNR" id="PIRNR018250"/>
    </source>
</evidence>
<dbReference type="SUPFAM" id="SSF52283">
    <property type="entry name" value="Formate/glycerate dehydrogenase catalytic domain-like"/>
    <property type="match status" value="1"/>
</dbReference>
<dbReference type="EMBL" id="JAWIZZ010000015">
    <property type="protein sequence ID" value="KAK5782093.1"/>
    <property type="molecule type" value="Genomic_DNA"/>
</dbReference>
<dbReference type="InterPro" id="IPR027281">
    <property type="entry name" value="Lys1"/>
</dbReference>
<evidence type="ECO:0000256" key="13">
    <source>
        <dbReference type="ARBA" id="ARBA00033228"/>
    </source>
</evidence>
<accession>A0AAN7WJG8</accession>
<feature type="binding site" evidence="17">
    <location>
        <begin position="317"/>
        <end position="320"/>
    </location>
    <ligand>
        <name>NAD(+)</name>
        <dbReference type="ChEBI" id="CHEBI:57540"/>
    </ligand>
</feature>
<dbReference type="GO" id="GO:0019878">
    <property type="term" value="P:lysine biosynthetic process via aminoadipic acid"/>
    <property type="evidence" value="ECO:0007669"/>
    <property type="project" value="TreeGrafter"/>
</dbReference>
<feature type="disulfide bond" evidence="18">
    <location>
        <begin position="204"/>
        <end position="248"/>
    </location>
</feature>
<keyword evidence="8 15" id="KW-0560">Oxidoreductase</keyword>